<dbReference type="Proteomes" id="UP000503447">
    <property type="component" value="Chromosome"/>
</dbReference>
<dbReference type="RefSeq" id="WP_171472510.1">
    <property type="nucleotide sequence ID" value="NZ_CP053452.2"/>
</dbReference>
<dbReference type="KEGG" id="ftj:FTUN_4622"/>
<dbReference type="InterPro" id="IPR023214">
    <property type="entry name" value="HAD_sf"/>
</dbReference>
<dbReference type="InterPro" id="IPR051806">
    <property type="entry name" value="HAD-like_SPP"/>
</dbReference>
<dbReference type="EMBL" id="CP053452">
    <property type="protein sequence ID" value="QJW97058.1"/>
    <property type="molecule type" value="Genomic_DNA"/>
</dbReference>
<dbReference type="InterPro" id="IPR023198">
    <property type="entry name" value="PGP-like_dom2"/>
</dbReference>
<dbReference type="CDD" id="cd07505">
    <property type="entry name" value="HAD_BPGM-like"/>
    <property type="match status" value="1"/>
</dbReference>
<dbReference type="PANTHER" id="PTHR43481:SF4">
    <property type="entry name" value="GLYCEROL-1-PHOSPHATE PHOSPHOHYDROLASE 1-RELATED"/>
    <property type="match status" value="1"/>
</dbReference>
<dbReference type="PANTHER" id="PTHR43481">
    <property type="entry name" value="FRUCTOSE-1-PHOSPHATE PHOSPHATASE"/>
    <property type="match status" value="1"/>
</dbReference>
<dbReference type="PRINTS" id="PR00413">
    <property type="entry name" value="HADHALOGNASE"/>
</dbReference>
<dbReference type="GO" id="GO:0050308">
    <property type="term" value="F:sugar-phosphatase activity"/>
    <property type="evidence" value="ECO:0007669"/>
    <property type="project" value="TreeGrafter"/>
</dbReference>
<dbReference type="InterPro" id="IPR006439">
    <property type="entry name" value="HAD-SF_hydro_IA"/>
</dbReference>
<dbReference type="Pfam" id="PF00702">
    <property type="entry name" value="Hydrolase"/>
    <property type="match status" value="1"/>
</dbReference>
<keyword evidence="2" id="KW-1185">Reference proteome</keyword>
<protein>
    <submittedName>
        <fullName evidence="1">Fructose-1-phosphate phosphatase YqaB</fullName>
        <ecNumber evidence="1">3.1.3.-</ecNumber>
    </submittedName>
</protein>
<dbReference type="Gene3D" id="1.10.150.240">
    <property type="entry name" value="Putative phosphatase, domain 2"/>
    <property type="match status" value="1"/>
</dbReference>
<dbReference type="NCBIfam" id="TIGR01509">
    <property type="entry name" value="HAD-SF-IA-v3"/>
    <property type="match status" value="1"/>
</dbReference>
<accession>A0A6M5YST6</accession>
<dbReference type="NCBIfam" id="TIGR01549">
    <property type="entry name" value="HAD-SF-IA-v1"/>
    <property type="match status" value="1"/>
</dbReference>
<evidence type="ECO:0000313" key="1">
    <source>
        <dbReference type="EMBL" id="QJW97058.1"/>
    </source>
</evidence>
<dbReference type="SFLD" id="SFLDS00003">
    <property type="entry name" value="Haloacid_Dehalogenase"/>
    <property type="match status" value="1"/>
</dbReference>
<proteinExistence type="predicted"/>
<reference evidence="2" key="1">
    <citation type="submission" date="2020-05" db="EMBL/GenBank/DDBJ databases">
        <title>Frigoriglobus tundricola gen. nov., sp. nov., a psychrotolerant cellulolytic planctomycete of the family Gemmataceae with two divergent copies of 16S rRNA gene.</title>
        <authorList>
            <person name="Kulichevskaya I.S."/>
            <person name="Ivanova A.A."/>
            <person name="Naumoff D.G."/>
            <person name="Beletsky A.V."/>
            <person name="Rijpstra W.I.C."/>
            <person name="Sinninghe Damste J.S."/>
            <person name="Mardanov A.V."/>
            <person name="Ravin N.V."/>
            <person name="Dedysh S.N."/>
        </authorList>
    </citation>
    <scope>NUCLEOTIDE SEQUENCE [LARGE SCALE GENOMIC DNA]</scope>
    <source>
        <strain evidence="2">PL17</strain>
    </source>
</reference>
<gene>
    <name evidence="1" type="ORF">FTUN_4622</name>
</gene>
<evidence type="ECO:0000313" key="2">
    <source>
        <dbReference type="Proteomes" id="UP000503447"/>
    </source>
</evidence>
<keyword evidence="1" id="KW-0378">Hydrolase</keyword>
<dbReference type="EC" id="3.1.3.-" evidence="1"/>
<dbReference type="SFLD" id="SFLDG01129">
    <property type="entry name" value="C1.5:_HAD__Beta-PGM__Phosphata"/>
    <property type="match status" value="1"/>
</dbReference>
<sequence length="199" mass="21726">MNTPPWTPPAGTAGLIFDCDGTLADTMPAHYKAWLAMLGRFGIPFPEPRFYAMGGMPTASIIRVLAGEVGVVVTDVDAMVLEKERTFLTFLDAVTPIEPVVTIAATHRGKLPIAVASGGYRDTITRTLDQLGIRNWFDAMVTAEDTPRHKPDPDVFLEAAKRLDVEATKCVVFEDTDIGLEAARRAGMVGIDVRPWVRK</sequence>
<dbReference type="InterPro" id="IPR036412">
    <property type="entry name" value="HAD-like_sf"/>
</dbReference>
<organism evidence="1 2">
    <name type="scientific">Frigoriglobus tundricola</name>
    <dbReference type="NCBI Taxonomy" id="2774151"/>
    <lineage>
        <taxon>Bacteria</taxon>
        <taxon>Pseudomonadati</taxon>
        <taxon>Planctomycetota</taxon>
        <taxon>Planctomycetia</taxon>
        <taxon>Gemmatales</taxon>
        <taxon>Gemmataceae</taxon>
        <taxon>Frigoriglobus</taxon>
    </lineage>
</organism>
<dbReference type="Gene3D" id="3.40.50.1000">
    <property type="entry name" value="HAD superfamily/HAD-like"/>
    <property type="match status" value="1"/>
</dbReference>
<dbReference type="SUPFAM" id="SSF56784">
    <property type="entry name" value="HAD-like"/>
    <property type="match status" value="1"/>
</dbReference>
<name>A0A6M5YST6_9BACT</name>
<dbReference type="AlphaFoldDB" id="A0A6M5YST6"/>